<reference evidence="1 2" key="1">
    <citation type="submission" date="2024-03" db="EMBL/GenBank/DDBJ databases">
        <title>Chitinophaga caseinilytica sp. nov., a casein hydrolysing bacterium isolated from forest soil.</title>
        <authorList>
            <person name="Lee D.S."/>
            <person name="Han D.M."/>
            <person name="Baek J.H."/>
            <person name="Choi D.G."/>
            <person name="Jeon J.H."/>
            <person name="Jeon C.O."/>
        </authorList>
    </citation>
    <scope>NUCLEOTIDE SEQUENCE [LARGE SCALE GENOMIC DNA]</scope>
    <source>
        <strain evidence="1 2">KACC 19118</strain>
    </source>
</reference>
<dbReference type="EMBL" id="CP150096">
    <property type="protein sequence ID" value="WZN44047.1"/>
    <property type="molecule type" value="Genomic_DNA"/>
</dbReference>
<dbReference type="RefSeq" id="WP_341838841.1">
    <property type="nucleotide sequence ID" value="NZ_CP149792.1"/>
</dbReference>
<keyword evidence="2" id="KW-1185">Reference proteome</keyword>
<name>A0ABZ2YYE1_9BACT</name>
<accession>A0ABZ2YYE1</accession>
<gene>
    <name evidence="1" type="ORF">WJU22_14185</name>
</gene>
<dbReference type="Proteomes" id="UP001449657">
    <property type="component" value="Chromosome"/>
</dbReference>
<evidence type="ECO:0000313" key="1">
    <source>
        <dbReference type="EMBL" id="WZN44047.1"/>
    </source>
</evidence>
<evidence type="ECO:0000313" key="2">
    <source>
        <dbReference type="Proteomes" id="UP001449657"/>
    </source>
</evidence>
<proteinExistence type="predicted"/>
<sequence length="133" mass="15459">MKMLITEEFLVRYIQDEFHICYPHLKLEFFRQPHGLHEGSHRVDKVHPDTHIDEIRDFHSAAWIDFGGYITAADLEDQFTHLLGLSAQVFRKSGNVWLETTETDDLTLGELEERSSYEATRAGIPDNDLNEQT</sequence>
<protein>
    <submittedName>
        <fullName evidence="1">Uncharacterized protein</fullName>
    </submittedName>
</protein>
<organism evidence="1 2">
    <name type="scientific">Chitinophaga caseinilytica</name>
    <dbReference type="NCBI Taxonomy" id="2267521"/>
    <lineage>
        <taxon>Bacteria</taxon>
        <taxon>Pseudomonadati</taxon>
        <taxon>Bacteroidota</taxon>
        <taxon>Chitinophagia</taxon>
        <taxon>Chitinophagales</taxon>
        <taxon>Chitinophagaceae</taxon>
        <taxon>Chitinophaga</taxon>
    </lineage>
</organism>